<dbReference type="Pfam" id="PF00989">
    <property type="entry name" value="PAS"/>
    <property type="match status" value="1"/>
</dbReference>
<dbReference type="Gene3D" id="3.30.565.10">
    <property type="entry name" value="Histidine kinase-like ATPase, C-terminal domain"/>
    <property type="match status" value="1"/>
</dbReference>
<dbReference type="InterPro" id="IPR050351">
    <property type="entry name" value="BphY/WalK/GraS-like"/>
</dbReference>
<keyword evidence="9" id="KW-1133">Transmembrane helix</keyword>
<keyword evidence="10" id="KW-0902">Two-component regulatory system</keyword>
<dbReference type="NCBIfam" id="TIGR00229">
    <property type="entry name" value="sensory_box"/>
    <property type="match status" value="1"/>
</dbReference>
<dbReference type="Gene3D" id="3.30.450.40">
    <property type="match status" value="1"/>
</dbReference>
<dbReference type="PANTHER" id="PTHR42878">
    <property type="entry name" value="TWO-COMPONENT HISTIDINE KINASE"/>
    <property type="match status" value="1"/>
</dbReference>
<dbReference type="GO" id="GO:0007234">
    <property type="term" value="P:osmosensory signaling via phosphorelay pathway"/>
    <property type="evidence" value="ECO:0007669"/>
    <property type="project" value="TreeGrafter"/>
</dbReference>
<dbReference type="OrthoDB" id="9784397at2"/>
<dbReference type="GO" id="GO:0000156">
    <property type="term" value="F:phosphorelay response regulator activity"/>
    <property type="evidence" value="ECO:0007669"/>
    <property type="project" value="TreeGrafter"/>
</dbReference>
<evidence type="ECO:0000256" key="11">
    <source>
        <dbReference type="ARBA" id="ARBA00023136"/>
    </source>
</evidence>
<dbReference type="GO" id="GO:0016020">
    <property type="term" value="C:membrane"/>
    <property type="evidence" value="ECO:0007669"/>
    <property type="project" value="UniProtKB-SubCell"/>
</dbReference>
<dbReference type="HOGENOM" id="CLU_404247_0_0_9"/>
<dbReference type="eggNOG" id="COG2204">
    <property type="taxonomic scope" value="Bacteria"/>
</dbReference>
<dbReference type="InterPro" id="IPR000014">
    <property type="entry name" value="PAS"/>
</dbReference>
<dbReference type="GO" id="GO:0000155">
    <property type="term" value="F:phosphorelay sensor kinase activity"/>
    <property type="evidence" value="ECO:0007669"/>
    <property type="project" value="InterPro"/>
</dbReference>
<dbReference type="SMART" id="SM00388">
    <property type="entry name" value="HisKA"/>
    <property type="match status" value="1"/>
</dbReference>
<dbReference type="PROSITE" id="PS50112">
    <property type="entry name" value="PAS"/>
    <property type="match status" value="1"/>
</dbReference>
<dbReference type="InterPro" id="IPR003661">
    <property type="entry name" value="HisK_dim/P_dom"/>
</dbReference>
<dbReference type="eggNOG" id="COG2203">
    <property type="taxonomic scope" value="Bacteria"/>
</dbReference>
<evidence type="ECO:0000256" key="9">
    <source>
        <dbReference type="ARBA" id="ARBA00022989"/>
    </source>
</evidence>
<dbReference type="AlphaFoldDB" id="B1I2H4"/>
<dbReference type="SUPFAM" id="SSF47384">
    <property type="entry name" value="Homodimeric domain of signal transducing histidine kinase"/>
    <property type="match status" value="1"/>
</dbReference>
<dbReference type="GO" id="GO:0006355">
    <property type="term" value="P:regulation of DNA-templated transcription"/>
    <property type="evidence" value="ECO:0007669"/>
    <property type="project" value="InterPro"/>
</dbReference>
<dbReference type="SUPFAM" id="SSF55785">
    <property type="entry name" value="PYP-like sensor domain (PAS domain)"/>
    <property type="match status" value="1"/>
</dbReference>
<evidence type="ECO:0000256" key="6">
    <source>
        <dbReference type="ARBA" id="ARBA00022741"/>
    </source>
</evidence>
<dbReference type="InterPro" id="IPR013767">
    <property type="entry name" value="PAS_fold"/>
</dbReference>
<dbReference type="SUPFAM" id="SSF55874">
    <property type="entry name" value="ATPase domain of HSP90 chaperone/DNA topoisomerase II/histidine kinase"/>
    <property type="match status" value="1"/>
</dbReference>
<keyword evidence="11" id="KW-0472">Membrane</keyword>
<dbReference type="PANTHER" id="PTHR42878:SF7">
    <property type="entry name" value="SENSOR HISTIDINE KINASE GLRK"/>
    <property type="match status" value="1"/>
</dbReference>
<dbReference type="Pfam" id="PF00512">
    <property type="entry name" value="HisKA"/>
    <property type="match status" value="1"/>
</dbReference>
<dbReference type="GO" id="GO:0030295">
    <property type="term" value="F:protein kinase activator activity"/>
    <property type="evidence" value="ECO:0007669"/>
    <property type="project" value="TreeGrafter"/>
</dbReference>
<reference evidence="15" key="1">
    <citation type="submission" date="2007-10" db="EMBL/GenBank/DDBJ databases">
        <title>Complete sequence of chromosome of Desulforudis audaxviator MP104C.</title>
        <authorList>
            <person name="Copeland A."/>
            <person name="Lucas S."/>
            <person name="Lapidus A."/>
            <person name="Barry K."/>
            <person name="Glavina del Rio T."/>
            <person name="Dalin E."/>
            <person name="Tice H."/>
            <person name="Bruce D."/>
            <person name="Pitluck S."/>
            <person name="Lowry S.R."/>
            <person name="Larimer F."/>
            <person name="Land M.L."/>
            <person name="Hauser L."/>
            <person name="Kyrpides N."/>
            <person name="Ivanova N.N."/>
            <person name="Richardson P."/>
        </authorList>
    </citation>
    <scope>NUCLEOTIDE SEQUENCE [LARGE SCALE GENOMIC DNA]</scope>
    <source>
        <strain evidence="15">MP104C</strain>
    </source>
</reference>
<evidence type="ECO:0000259" key="12">
    <source>
        <dbReference type="PROSITE" id="PS50109"/>
    </source>
</evidence>
<dbReference type="InterPro" id="IPR029016">
    <property type="entry name" value="GAF-like_dom_sf"/>
</dbReference>
<dbReference type="SMART" id="SM00065">
    <property type="entry name" value="GAF"/>
    <property type="match status" value="1"/>
</dbReference>
<evidence type="ECO:0000256" key="7">
    <source>
        <dbReference type="ARBA" id="ARBA00022777"/>
    </source>
</evidence>
<dbReference type="EC" id="2.7.13.3" evidence="3"/>
<dbReference type="STRING" id="477974.Daud_0676"/>
<dbReference type="InterPro" id="IPR036890">
    <property type="entry name" value="HATPase_C_sf"/>
</dbReference>
<evidence type="ECO:0000256" key="1">
    <source>
        <dbReference type="ARBA" id="ARBA00000085"/>
    </source>
</evidence>
<dbReference type="CDD" id="cd00130">
    <property type="entry name" value="PAS"/>
    <property type="match status" value="1"/>
</dbReference>
<dbReference type="Gene3D" id="1.10.287.130">
    <property type="match status" value="1"/>
</dbReference>
<protein>
    <recommendedName>
        <fullName evidence="3">histidine kinase</fullName>
        <ecNumber evidence="3">2.7.13.3</ecNumber>
    </recommendedName>
</protein>
<dbReference type="PROSITE" id="PS50109">
    <property type="entry name" value="HIS_KIN"/>
    <property type="match status" value="1"/>
</dbReference>
<keyword evidence="15" id="KW-1185">Reference proteome</keyword>
<evidence type="ECO:0000256" key="2">
    <source>
        <dbReference type="ARBA" id="ARBA00004141"/>
    </source>
</evidence>
<keyword evidence="8" id="KW-0067">ATP-binding</keyword>
<organism evidence="14 15">
    <name type="scientific">Desulforudis audaxviator (strain MP104C)</name>
    <dbReference type="NCBI Taxonomy" id="477974"/>
    <lineage>
        <taxon>Bacteria</taxon>
        <taxon>Bacillati</taxon>
        <taxon>Bacillota</taxon>
        <taxon>Clostridia</taxon>
        <taxon>Thermoanaerobacterales</taxon>
        <taxon>Candidatus Desulforudaceae</taxon>
        <taxon>Candidatus Desulforudis</taxon>
    </lineage>
</organism>
<evidence type="ECO:0000256" key="10">
    <source>
        <dbReference type="ARBA" id="ARBA00023012"/>
    </source>
</evidence>
<name>B1I2H4_DESAP</name>
<reference evidence="14 15" key="2">
    <citation type="journal article" date="2008" name="Science">
        <title>Environmental genomics reveals a single-species ecosystem deep within Earth.</title>
        <authorList>
            <person name="Chivian D."/>
            <person name="Brodie E.L."/>
            <person name="Alm E.J."/>
            <person name="Culley D.E."/>
            <person name="Dehal P.S."/>
            <person name="Desantis T.Z."/>
            <person name="Gihring T.M."/>
            <person name="Lapidus A."/>
            <person name="Lin L.H."/>
            <person name="Lowry S.R."/>
            <person name="Moser D.P."/>
            <person name="Richardson P.M."/>
            <person name="Southam G."/>
            <person name="Wanger G."/>
            <person name="Pratt L.M."/>
            <person name="Andersen G.L."/>
            <person name="Hazen T.C."/>
            <person name="Brockman F.J."/>
            <person name="Arkin A.P."/>
            <person name="Onstott T.C."/>
        </authorList>
    </citation>
    <scope>NUCLEOTIDE SEQUENCE [LARGE SCALE GENOMIC DNA]</scope>
    <source>
        <strain evidence="14 15">MP104C</strain>
    </source>
</reference>
<comment type="subcellular location">
    <subcellularLocation>
        <location evidence="2">Membrane</location>
        <topology evidence="2">Multi-pass membrane protein</topology>
    </subcellularLocation>
</comment>
<dbReference type="Pfam" id="PF13185">
    <property type="entry name" value="GAF_2"/>
    <property type="match status" value="1"/>
</dbReference>
<proteinExistence type="predicted"/>
<evidence type="ECO:0000256" key="3">
    <source>
        <dbReference type="ARBA" id="ARBA00012438"/>
    </source>
</evidence>
<keyword evidence="4" id="KW-0808">Transferase</keyword>
<feature type="domain" description="Histidine kinase" evidence="12">
    <location>
        <begin position="442"/>
        <end position="653"/>
    </location>
</feature>
<dbReference type="CDD" id="cd00082">
    <property type="entry name" value="HisKA"/>
    <property type="match status" value="1"/>
</dbReference>
<evidence type="ECO:0000259" key="13">
    <source>
        <dbReference type="PROSITE" id="PS50112"/>
    </source>
</evidence>
<dbReference type="SUPFAM" id="SSF55781">
    <property type="entry name" value="GAF domain-like"/>
    <property type="match status" value="1"/>
</dbReference>
<dbReference type="KEGG" id="dau:Daud_0676"/>
<evidence type="ECO:0000256" key="8">
    <source>
        <dbReference type="ARBA" id="ARBA00022840"/>
    </source>
</evidence>
<gene>
    <name evidence="14" type="ordered locus">Daud_0676</name>
</gene>
<dbReference type="eggNOG" id="COG5000">
    <property type="taxonomic scope" value="Bacteria"/>
</dbReference>
<evidence type="ECO:0000313" key="15">
    <source>
        <dbReference type="Proteomes" id="UP000008544"/>
    </source>
</evidence>
<keyword evidence="7 14" id="KW-0418">Kinase</keyword>
<dbReference type="Proteomes" id="UP000008544">
    <property type="component" value="Chromosome"/>
</dbReference>
<sequence length="670" mass="74784">MKVVLLVSKNNGSLGAIRSLIPERYSLMETDMGAEGLHLLRNIVTGVVLVDAAVPSALPWIEEAERLRPDLTYIGVTDSPNPDRTLLQCFYDLLHPPFTSVRLDRALARAWERTELAFVVRNLKKPADRAEYPAQVRSAVPNRQRERVLCELSKVLNNNLNQDRLLELFLDAVTGLAPVGKMSVLLLDESGGEYRVRKQRGLAPEFCSRLRFDSSRGLIAWLAVEGRLLRVEETTGGNLQSTSEALQEMRLLQAVVSVPLTAHGRLIGALNLGPKITGSEYHDEELETFYILCGNVAMALQDIELHRRLQYQKSYIESILQRMNSGVVAINRDERVITFNSRARTILGLDSEQVLGQDLRCLPSPLGDLLYDTLTTARACDREEVQLARGRIPLEVSTYQLVNGPDVLGSVMIFDDISERKQLEAERRQADQLDVLNKFVGQLAHEIKNPMVAIQTFSELLPEKYDDSAFRDFFTQTVRQEVKRLNELVEQLIAFSAPLSYKFVVGEIHEILRLGILLLREQGKGANINVEASYCGELLYVRADRTLLARAFSYLLKSFNSTERGGSLHIQTAQDKSLFSCGGLSISFWDSVTTVGSQDVETMFDPLHAMQNSHISLELPVSRKIIEDHGGRIKASLVKGKGLKFTVYLPIFFCEGGEGLGKAIPDTGSG</sequence>
<accession>B1I2H4</accession>
<evidence type="ECO:0000313" key="14">
    <source>
        <dbReference type="EMBL" id="ACA59210.1"/>
    </source>
</evidence>
<dbReference type="GO" id="GO:0005524">
    <property type="term" value="F:ATP binding"/>
    <property type="evidence" value="ECO:0007669"/>
    <property type="project" value="UniProtKB-KW"/>
</dbReference>
<dbReference type="Gene3D" id="3.30.450.20">
    <property type="entry name" value="PAS domain"/>
    <property type="match status" value="1"/>
</dbReference>
<dbReference type="InterPro" id="IPR005467">
    <property type="entry name" value="His_kinase_dom"/>
</dbReference>
<keyword evidence="5" id="KW-0812">Transmembrane</keyword>
<keyword evidence="6" id="KW-0547">Nucleotide-binding</keyword>
<evidence type="ECO:0000256" key="4">
    <source>
        <dbReference type="ARBA" id="ARBA00022679"/>
    </source>
</evidence>
<dbReference type="InterPro" id="IPR036097">
    <property type="entry name" value="HisK_dim/P_sf"/>
</dbReference>
<dbReference type="InterPro" id="IPR003018">
    <property type="entry name" value="GAF"/>
</dbReference>
<feature type="domain" description="PAS" evidence="13">
    <location>
        <begin position="312"/>
        <end position="371"/>
    </location>
</feature>
<dbReference type="SMART" id="SM00091">
    <property type="entry name" value="PAS"/>
    <property type="match status" value="1"/>
</dbReference>
<dbReference type="EMBL" id="CP000860">
    <property type="protein sequence ID" value="ACA59210.1"/>
    <property type="molecule type" value="Genomic_DNA"/>
</dbReference>
<dbReference type="InterPro" id="IPR035965">
    <property type="entry name" value="PAS-like_dom_sf"/>
</dbReference>
<comment type="catalytic activity">
    <reaction evidence="1">
        <text>ATP + protein L-histidine = ADP + protein N-phospho-L-histidine.</text>
        <dbReference type="EC" id="2.7.13.3"/>
    </reaction>
</comment>
<evidence type="ECO:0000256" key="5">
    <source>
        <dbReference type="ARBA" id="ARBA00022692"/>
    </source>
</evidence>